<comment type="caution">
    <text evidence="9">The sequence shown here is derived from an EMBL/GenBank/DDBJ whole genome shotgun (WGS) entry which is preliminary data.</text>
</comment>
<feature type="domain" description="TRAP C4-dicarboxylate transport system permease DctM subunit" evidence="8">
    <location>
        <begin position="5"/>
        <end position="74"/>
    </location>
</feature>
<dbReference type="PANTHER" id="PTHR33362:SF3">
    <property type="entry name" value="SIALIC ACID TRAP TRANSPORTER PERMEASE PROTEIN SIAT"/>
    <property type="match status" value="1"/>
</dbReference>
<evidence type="ECO:0000256" key="4">
    <source>
        <dbReference type="ARBA" id="ARBA00022692"/>
    </source>
</evidence>
<comment type="subcellular location">
    <subcellularLocation>
        <location evidence="1 7">Cell inner membrane</location>
        <topology evidence="1 7">Multi-pass membrane protein</topology>
    </subcellularLocation>
</comment>
<gene>
    <name evidence="9" type="ORF">ABID21_003816</name>
</gene>
<keyword evidence="7" id="KW-0813">Transport</keyword>
<evidence type="ECO:0000256" key="3">
    <source>
        <dbReference type="ARBA" id="ARBA00022519"/>
    </source>
</evidence>
<evidence type="ECO:0000313" key="10">
    <source>
        <dbReference type="Proteomes" id="UP001549031"/>
    </source>
</evidence>
<dbReference type="EMBL" id="JBEPLJ010000015">
    <property type="protein sequence ID" value="MET3587688.1"/>
    <property type="molecule type" value="Genomic_DNA"/>
</dbReference>
<keyword evidence="5" id="KW-1133">Transmembrane helix</keyword>
<dbReference type="InterPro" id="IPR010656">
    <property type="entry name" value="DctM"/>
</dbReference>
<dbReference type="InterPro" id="IPR004681">
    <property type="entry name" value="TRAP_DctM"/>
</dbReference>
<reference evidence="9 10" key="1">
    <citation type="submission" date="2024-06" db="EMBL/GenBank/DDBJ databases">
        <title>Genomic Encyclopedia of Type Strains, Phase IV (KMG-IV): sequencing the most valuable type-strain genomes for metagenomic binning, comparative biology and taxonomic classification.</title>
        <authorList>
            <person name="Goeker M."/>
        </authorList>
    </citation>
    <scope>NUCLEOTIDE SEQUENCE [LARGE SCALE GENOMIC DNA]</scope>
    <source>
        <strain evidence="9 10">DSM 105042</strain>
    </source>
</reference>
<protein>
    <submittedName>
        <fullName evidence="9">TRAP-type C4-dicarboxylate transport system permease large subunit</fullName>
    </submittedName>
</protein>
<name>A0ABV2HAW2_9HYPH</name>
<evidence type="ECO:0000256" key="5">
    <source>
        <dbReference type="ARBA" id="ARBA00022989"/>
    </source>
</evidence>
<keyword evidence="2" id="KW-1003">Cell membrane</keyword>
<dbReference type="Pfam" id="PF06808">
    <property type="entry name" value="DctM"/>
    <property type="match status" value="1"/>
</dbReference>
<evidence type="ECO:0000256" key="7">
    <source>
        <dbReference type="RuleBase" id="RU369079"/>
    </source>
</evidence>
<keyword evidence="6" id="KW-0472">Membrane</keyword>
<evidence type="ECO:0000256" key="6">
    <source>
        <dbReference type="ARBA" id="ARBA00023136"/>
    </source>
</evidence>
<proteinExistence type="predicted"/>
<keyword evidence="4" id="KW-0812">Transmembrane</keyword>
<sequence>MQRTGGAVPRRLAQVDIVQSIIFAGMSGSAIADAAGSGKMMQTMMTLEGRYTPSFAAALTAVVGRIIPPSIPMIPSSPTLRTATCSSPEWCPAC</sequence>
<evidence type="ECO:0000256" key="2">
    <source>
        <dbReference type="ARBA" id="ARBA00022475"/>
    </source>
</evidence>
<evidence type="ECO:0000259" key="8">
    <source>
        <dbReference type="Pfam" id="PF06808"/>
    </source>
</evidence>
<keyword evidence="10" id="KW-1185">Reference proteome</keyword>
<comment type="function">
    <text evidence="7">Part of the tripartite ATP-independent periplasmic (TRAP) transport system.</text>
</comment>
<dbReference type="Proteomes" id="UP001549031">
    <property type="component" value="Unassembled WGS sequence"/>
</dbReference>
<dbReference type="PANTHER" id="PTHR33362">
    <property type="entry name" value="SIALIC ACID TRAP TRANSPORTER PERMEASE PROTEIN SIAT-RELATED"/>
    <property type="match status" value="1"/>
</dbReference>
<evidence type="ECO:0000313" key="9">
    <source>
        <dbReference type="EMBL" id="MET3587688.1"/>
    </source>
</evidence>
<accession>A0ABV2HAW2</accession>
<evidence type="ECO:0000256" key="1">
    <source>
        <dbReference type="ARBA" id="ARBA00004429"/>
    </source>
</evidence>
<organism evidence="9 10">
    <name type="scientific">Pseudorhizobium tarimense</name>
    <dbReference type="NCBI Taxonomy" id="1079109"/>
    <lineage>
        <taxon>Bacteria</taxon>
        <taxon>Pseudomonadati</taxon>
        <taxon>Pseudomonadota</taxon>
        <taxon>Alphaproteobacteria</taxon>
        <taxon>Hyphomicrobiales</taxon>
        <taxon>Rhizobiaceae</taxon>
        <taxon>Rhizobium/Agrobacterium group</taxon>
        <taxon>Pseudorhizobium</taxon>
    </lineage>
</organism>
<keyword evidence="3 7" id="KW-0997">Cell inner membrane</keyword>